<organism evidence="2 3">
    <name type="scientific">Paramecium sonneborni</name>
    <dbReference type="NCBI Taxonomy" id="65129"/>
    <lineage>
        <taxon>Eukaryota</taxon>
        <taxon>Sar</taxon>
        <taxon>Alveolata</taxon>
        <taxon>Ciliophora</taxon>
        <taxon>Intramacronucleata</taxon>
        <taxon>Oligohymenophorea</taxon>
        <taxon>Peniculida</taxon>
        <taxon>Parameciidae</taxon>
        <taxon>Paramecium</taxon>
    </lineage>
</organism>
<feature type="compositionally biased region" description="Basic and acidic residues" evidence="1">
    <location>
        <begin position="64"/>
        <end position="74"/>
    </location>
</feature>
<proteinExistence type="predicted"/>
<dbReference type="Proteomes" id="UP000692954">
    <property type="component" value="Unassembled WGS sequence"/>
</dbReference>
<name>A0A8S1RLN2_9CILI</name>
<comment type="caution">
    <text evidence="2">The sequence shown here is derived from an EMBL/GenBank/DDBJ whole genome shotgun (WGS) entry which is preliminary data.</text>
</comment>
<feature type="region of interest" description="Disordered" evidence="1">
    <location>
        <begin position="51"/>
        <end position="74"/>
    </location>
</feature>
<sequence length="95" mass="11674">MLSIKKQFSHNLLIVFELVDPQKEQFLQEKYRRVAETKIKFKQQNNNIIRRQRKKSQLKKPKIKKEEKLPATKPKDTKKYYQENIYLVSIKIRRE</sequence>
<reference evidence="2" key="1">
    <citation type="submission" date="2021-01" db="EMBL/GenBank/DDBJ databases">
        <authorList>
            <consortium name="Genoscope - CEA"/>
            <person name="William W."/>
        </authorList>
    </citation>
    <scope>NUCLEOTIDE SEQUENCE</scope>
</reference>
<dbReference type="EMBL" id="CAJJDN010000207">
    <property type="protein sequence ID" value="CAD8129106.1"/>
    <property type="molecule type" value="Genomic_DNA"/>
</dbReference>
<protein>
    <submittedName>
        <fullName evidence="2">Uncharacterized protein</fullName>
    </submittedName>
</protein>
<accession>A0A8S1RLN2</accession>
<feature type="compositionally biased region" description="Basic residues" evidence="1">
    <location>
        <begin position="51"/>
        <end position="63"/>
    </location>
</feature>
<dbReference type="AlphaFoldDB" id="A0A8S1RLN2"/>
<keyword evidence="3" id="KW-1185">Reference proteome</keyword>
<gene>
    <name evidence="2" type="ORF">PSON_ATCC_30995.1.T2070027</name>
</gene>
<evidence type="ECO:0000313" key="3">
    <source>
        <dbReference type="Proteomes" id="UP000692954"/>
    </source>
</evidence>
<evidence type="ECO:0000313" key="2">
    <source>
        <dbReference type="EMBL" id="CAD8129106.1"/>
    </source>
</evidence>
<evidence type="ECO:0000256" key="1">
    <source>
        <dbReference type="SAM" id="MobiDB-lite"/>
    </source>
</evidence>